<dbReference type="CDD" id="cd11054">
    <property type="entry name" value="CYP24A1-like"/>
    <property type="match status" value="5"/>
</dbReference>
<accession>A0A182NTP7</accession>
<evidence type="ECO:0000313" key="9">
    <source>
        <dbReference type="EnsemblMetazoa" id="ADIR011038-PA"/>
    </source>
</evidence>
<dbReference type="EnsemblMetazoa" id="ADIR011038-RA">
    <property type="protein sequence ID" value="ADIR011038-PA"/>
    <property type="gene ID" value="ADIR011038"/>
</dbReference>
<dbReference type="Proteomes" id="UP000075884">
    <property type="component" value="Unassembled WGS sequence"/>
</dbReference>
<evidence type="ECO:0000256" key="1">
    <source>
        <dbReference type="ARBA" id="ARBA00001971"/>
    </source>
</evidence>
<dbReference type="PANTHER" id="PTHR24279:SF120">
    <property type="entry name" value="CYTOCHROME P450"/>
    <property type="match status" value="1"/>
</dbReference>
<dbReference type="InterPro" id="IPR001128">
    <property type="entry name" value="Cyt_P450"/>
</dbReference>
<keyword evidence="3 8" id="KW-0349">Heme</keyword>
<evidence type="ECO:0000256" key="8">
    <source>
        <dbReference type="PIRSR" id="PIRSR602401-1"/>
    </source>
</evidence>
<dbReference type="SUPFAM" id="SSF48264">
    <property type="entry name" value="Cytochrome P450"/>
    <property type="match status" value="5"/>
</dbReference>
<dbReference type="GO" id="GO:0016705">
    <property type="term" value="F:oxidoreductase activity, acting on paired donors, with incorporation or reduction of molecular oxygen"/>
    <property type="evidence" value="ECO:0007669"/>
    <property type="project" value="InterPro"/>
</dbReference>
<dbReference type="STRING" id="7168.A0A182NTP7"/>
<keyword evidence="6 8" id="KW-0408">Iron</keyword>
<comment type="similarity">
    <text evidence="2">Belongs to the cytochrome P450 family.</text>
</comment>
<dbReference type="InterPro" id="IPR036396">
    <property type="entry name" value="Cyt_P450_sf"/>
</dbReference>
<evidence type="ECO:0000256" key="6">
    <source>
        <dbReference type="ARBA" id="ARBA00023004"/>
    </source>
</evidence>
<dbReference type="PROSITE" id="PS00086">
    <property type="entry name" value="CYTOCHROME_P450"/>
    <property type="match status" value="5"/>
</dbReference>
<dbReference type="Pfam" id="PF00067">
    <property type="entry name" value="p450"/>
    <property type="match status" value="5"/>
</dbReference>
<keyword evidence="4 8" id="KW-0479">Metal-binding</keyword>
<feature type="binding site" description="axial binding residue" evidence="8">
    <location>
        <position position="1907"/>
    </location>
    <ligand>
        <name>heme</name>
        <dbReference type="ChEBI" id="CHEBI:30413"/>
    </ligand>
    <ligandPart>
        <name>Fe</name>
        <dbReference type="ChEBI" id="CHEBI:18248"/>
    </ligandPart>
</feature>
<evidence type="ECO:0008006" key="11">
    <source>
        <dbReference type="Google" id="ProtNLM"/>
    </source>
</evidence>
<dbReference type="FunFam" id="1.10.630.10:FF:000006">
    <property type="entry name" value="Cytochrome P450 302a1, mitochondrial"/>
    <property type="match status" value="5"/>
</dbReference>
<dbReference type="PRINTS" id="PR00385">
    <property type="entry name" value="P450"/>
</dbReference>
<reference evidence="10" key="1">
    <citation type="submission" date="2013-03" db="EMBL/GenBank/DDBJ databases">
        <title>The Genome Sequence of Anopheles dirus WRAIR2.</title>
        <authorList>
            <consortium name="The Broad Institute Genomics Platform"/>
            <person name="Neafsey D.E."/>
            <person name="Walton C."/>
            <person name="Walker B."/>
            <person name="Young S.K."/>
            <person name="Zeng Q."/>
            <person name="Gargeya S."/>
            <person name="Fitzgerald M."/>
            <person name="Haas B."/>
            <person name="Abouelleil A."/>
            <person name="Allen A.W."/>
            <person name="Alvarado L."/>
            <person name="Arachchi H.M."/>
            <person name="Berlin A.M."/>
            <person name="Chapman S.B."/>
            <person name="Gainer-Dewar J."/>
            <person name="Goldberg J."/>
            <person name="Griggs A."/>
            <person name="Gujja S."/>
            <person name="Hansen M."/>
            <person name="Howarth C."/>
            <person name="Imamovic A."/>
            <person name="Ireland A."/>
            <person name="Larimer J."/>
            <person name="McCowan C."/>
            <person name="Murphy C."/>
            <person name="Pearson M."/>
            <person name="Poon T.W."/>
            <person name="Priest M."/>
            <person name="Roberts A."/>
            <person name="Saif S."/>
            <person name="Shea T."/>
            <person name="Sisk P."/>
            <person name="Sykes S."/>
            <person name="Wortman J."/>
            <person name="Nusbaum C."/>
            <person name="Birren B."/>
        </authorList>
    </citation>
    <scope>NUCLEOTIDE SEQUENCE [LARGE SCALE GENOMIC DNA]</scope>
    <source>
        <strain evidence="10">WRAIR2</strain>
    </source>
</reference>
<proteinExistence type="inferred from homology"/>
<sequence>MTLFMKARPDAKLIRGIRSSSVLVRSFVLGQGEKRARSAMLKLAVNSIRLRPCGAVRWRSTAAAQPASTQEDPEWDKALPFEKIPSPTLFGFMKEFGPFGRYKNATLYELNLRIRELYGPLIRMKGMFGREDIVMTFEPEDFEKVFRSEGLWPRRTGMDAFVYFRKHHRPEYFQGYGGLLAEQGEEWYKMRKIVNPIMMQPKIIKQYVSKVDVVTQEFMDLVESLRNEKKELPADFNDYLNRWALESMGVLVLDTRLGVLDTAQTPEVKRWTELTKDAITLFYTLDVLPSPWRKIRTPGFHKLMRTLDELTQIIASKLDEVLVRMEKNPSADSDTLSILEKLLKVNPKAAYTMSLDAIFAGVDTTSSGSTGVLYLLAKNPDKQEKLRAELRTIMPDKNTPLTPESMKNLPYLRACIKEALRMYPPTNGNGRCTGRDLVLQGYQIPKGVLVGMGQLVLQRQEGFFPRASEFLPERWLTEEARGGCPSAKEVHPFIYLPFGFGPRSCIGRRLAMLEMEILVSRMLLSRFARGGRYHGMNLTDLHGVMRAEYGTLIRVPGFLGRLDAVMSFDPKDFEKVFRTEGQWPLRRSFETMTYYRQTERPDIFGDLGGLVTSQGETWQKMRSISNPVLMQPKTMKVYVTPMDETARELLAIISTLRNEKHELPADFFRWVYRWALEVTGLIALDTRLGALSTNVSAETQRLLETIGQIFELTYQLDILPSIWRYYKTHSFSKLMDLYDTMTYTIMAKIEEALVRFEKHPTSEDHQSVLQKLVKVDKHVAVIMALDMIFAGIETTSTSTLGTLYCLAKHPDKQAKLRDEIRTILPHKDSVLTADSMRNLPYLRACIKEGIRMVPPIAGNLRATGRDIVLQGYRVPKGMDIAMSSQVLMHDDAMFSRAKEYIPERWLSDRDSELPSAKDTHPFLFLPFGFGSRSCVGKRLAMLEMEVILSRLIRQLVKPGGRYRSAQWRSVVAKAQSTSVTAEDPIDREWAAAKPFNTIPGPSRWQFFTRFAKGGRYHGLNLVDVYSRMREEYGSLFRLPGMLGRPDILTSFVPEDFEKLYRTEGAWPSRGGLETLAYYRRTVRPEIFGAMEGVVTAQGETWYKMRSIANPVMMQPKTVKVYVGDVDEIAREFTAIVSKLRDEKNELPEDFSQWVNRWSLETMGVLALETRLGVLQATDSGEGLRLMETVAQILKLTYQLDILPSVWRYYKTPAFKKLMAKYDDLTDLVMAKIDEAVVKFERNPTTEGNQSVLQKLLKIDKHVAVIMALDMIFGGIEMTSATTVGTLYCLAKNPDKQAKLRDELRKILPTKDSLLTADSMRNLPYLRACIKEGLRMVPPTVGNIRTTGRDIVLQGYRVPKGIDMVMCSMVLLRDEKYFGRIKEFIPERWIGGCATTEVPSAKDTHPFLFLPFGFGSRSCVGKRLAMLEMEVILARLIRQMNVLKSPLWSHWLRSGALPSTAVPKRLLSAQPAVDPVDPEWASAKPYEEIPTPSFRQFVRAFGKEGRYSNLDLVELHSRMWEDYGDIVRFRGLFGRNDVVMTYSPTDIEKVFRNEGQWPIRRGFDSFAYYRQKIRPDIFGETGGLVTEHGEKWQKVRTIVNPVMMQPKTIKLYVDEVDKIAREFMTIVNGLKDSKNELPADFDQWLNRWALETMGVLALDTRLGVLEAKQSEEAKAIIGLVRGVFELTYHLDVELSIWKYFSTPSYRKLMRVFDDLTRLIMAKIEEARVRLEKHPSNSANQSVLEKLLKINKHVAIIMSLDMLMAGIDTTSSGSVGILYCLAKHPEKQAKLREELRTILPNKDSPLTAENMHNLPYLRACIKEGLRLYQPVAGNMRAAGRDIVLQGYRIPKGTDIAMGTAVLQRNERYFRRAAEYLPERWLTERPEDVPRAKDSHPFIFLPFGFGSRSCIGKRLAMMEMEMITARMVRQFDIRWNYDDLRFKASLINIPSNPLKFELRETMALRAVLQRSFNRNDFTSARKLQSTFGAAAKDYIDPDWETAKPYKTIPTPKVLKFFKEFAKGGRYDNLNPTELFTRWREDYGELIRITGMLGRPDIVISFRPEDFEKVFRTEGPWPIRKSSEILSYYREEVRPEVFGELSGLLTTQGEAWQRVRSIVNPVMMQPKIERAYVDKVDAVAREFMDIVAELRDAKSEMPPDFDRWLQRWALETVGLLAMDTRLGVLRREQSDSSSIISLVRSIFDLIYQLEFQPSLWKYFKTSKFKLLMKEFDQLTELIMAKIDEAVLRFENTPTVEGNQSVLEKLLKVNKRIAVVMAFDTVMGGIDTTSSSTFGILYCLAKNPEKQAKLREELRTILPHRDASLTPENMRNLPYLRACIKEGLRMYQPTPANVRKVGHNIVLQGYRIPKHTEMVMASLVLQHDDKHFPQPRAFQPERWLAEGVAAGVPNAKDAHPFIYLPFGFGARSCVGKRLARMEMEIIVARLVRRFEIGWNYGELKTKVTLTNTPLTPLQFELKDVID</sequence>
<reference evidence="9" key="2">
    <citation type="submission" date="2020-05" db="UniProtKB">
        <authorList>
            <consortium name="EnsemblMetazoa"/>
        </authorList>
    </citation>
    <scope>IDENTIFICATION</scope>
    <source>
        <strain evidence="9">WRAIR2</strain>
    </source>
</reference>
<dbReference type="GO" id="GO:0020037">
    <property type="term" value="F:heme binding"/>
    <property type="evidence" value="ECO:0007669"/>
    <property type="project" value="InterPro"/>
</dbReference>
<dbReference type="GO" id="GO:0005506">
    <property type="term" value="F:iron ion binding"/>
    <property type="evidence" value="ECO:0007669"/>
    <property type="project" value="InterPro"/>
</dbReference>
<dbReference type="PRINTS" id="PR00463">
    <property type="entry name" value="EP450I"/>
</dbReference>
<evidence type="ECO:0000256" key="4">
    <source>
        <dbReference type="ARBA" id="ARBA00022723"/>
    </source>
</evidence>
<dbReference type="InterPro" id="IPR050479">
    <property type="entry name" value="CYP11_CYP27_families"/>
</dbReference>
<evidence type="ECO:0000256" key="3">
    <source>
        <dbReference type="ARBA" id="ARBA00022617"/>
    </source>
</evidence>
<dbReference type="InterPro" id="IPR002401">
    <property type="entry name" value="Cyt_P450_E_grp-I"/>
</dbReference>
<name>A0A182NTP7_9DIPT</name>
<dbReference type="VEuPathDB" id="VectorBase:ADIR011038"/>
<keyword evidence="5" id="KW-0560">Oxidoreductase</keyword>
<evidence type="ECO:0000256" key="5">
    <source>
        <dbReference type="ARBA" id="ARBA00023002"/>
    </source>
</evidence>
<keyword evidence="10" id="KW-1185">Reference proteome</keyword>
<evidence type="ECO:0000256" key="2">
    <source>
        <dbReference type="ARBA" id="ARBA00010617"/>
    </source>
</evidence>
<evidence type="ECO:0000256" key="7">
    <source>
        <dbReference type="ARBA" id="ARBA00023033"/>
    </source>
</evidence>
<dbReference type="Gene3D" id="1.10.630.10">
    <property type="entry name" value="Cytochrome P450"/>
    <property type="match status" value="5"/>
</dbReference>
<dbReference type="PANTHER" id="PTHR24279">
    <property type="entry name" value="CYTOCHROME P450"/>
    <property type="match status" value="1"/>
</dbReference>
<keyword evidence="7" id="KW-0503">Monooxygenase</keyword>
<organism evidence="9 10">
    <name type="scientific">Anopheles dirus</name>
    <dbReference type="NCBI Taxonomy" id="7168"/>
    <lineage>
        <taxon>Eukaryota</taxon>
        <taxon>Metazoa</taxon>
        <taxon>Ecdysozoa</taxon>
        <taxon>Arthropoda</taxon>
        <taxon>Hexapoda</taxon>
        <taxon>Insecta</taxon>
        <taxon>Pterygota</taxon>
        <taxon>Neoptera</taxon>
        <taxon>Endopterygota</taxon>
        <taxon>Diptera</taxon>
        <taxon>Nematocera</taxon>
        <taxon>Culicoidea</taxon>
        <taxon>Culicidae</taxon>
        <taxon>Anophelinae</taxon>
        <taxon>Anopheles</taxon>
    </lineage>
</organism>
<comment type="cofactor">
    <cofactor evidence="1 8">
        <name>heme</name>
        <dbReference type="ChEBI" id="CHEBI:30413"/>
    </cofactor>
</comment>
<dbReference type="InterPro" id="IPR017972">
    <property type="entry name" value="Cyt_P450_CS"/>
</dbReference>
<dbReference type="GO" id="GO:0004497">
    <property type="term" value="F:monooxygenase activity"/>
    <property type="evidence" value="ECO:0007669"/>
    <property type="project" value="UniProtKB-KW"/>
</dbReference>
<evidence type="ECO:0000313" key="10">
    <source>
        <dbReference type="Proteomes" id="UP000075884"/>
    </source>
</evidence>
<protein>
    <recommendedName>
        <fullName evidence="11">Cytochrome P450</fullName>
    </recommendedName>
</protein>